<accession>A0A081NL67</accession>
<dbReference type="AlphaFoldDB" id="A0A081NL67"/>
<comment type="caution">
    <text evidence="1">The sequence shown here is derived from an EMBL/GenBank/DDBJ whole genome shotgun (WGS) entry which is preliminary data.</text>
</comment>
<dbReference type="Proteomes" id="UP000028073">
    <property type="component" value="Unassembled WGS sequence"/>
</dbReference>
<name>A0A081NL67_9GAMM</name>
<dbReference type="STRING" id="1137799.GZ78_04130"/>
<protein>
    <submittedName>
        <fullName evidence="1">Uncharacterized protein</fullName>
    </submittedName>
</protein>
<gene>
    <name evidence="1" type="ORF">GZ78_04130</name>
</gene>
<sequence length="98" mass="10981">MKETWTPEQVKSFNELEPSEYMNVVPLAGVKVQTPEPEGLVAARIIAHKDEQIAELQDLCSRQAQQLQDELDQSVDHRPDLAALLDECDQVLQLGEAV</sequence>
<proteinExistence type="predicted"/>
<dbReference type="EMBL" id="JOKH01000001">
    <property type="protein sequence ID" value="KEQ19190.1"/>
    <property type="molecule type" value="Genomic_DNA"/>
</dbReference>
<dbReference type="RefSeq" id="WP_034832871.1">
    <property type="nucleotide sequence ID" value="NZ_JOKH01000001.1"/>
</dbReference>
<keyword evidence="2" id="KW-1185">Reference proteome</keyword>
<organism evidence="1 2">
    <name type="scientific">Endozoicomonas numazuensis</name>
    <dbReference type="NCBI Taxonomy" id="1137799"/>
    <lineage>
        <taxon>Bacteria</taxon>
        <taxon>Pseudomonadati</taxon>
        <taxon>Pseudomonadota</taxon>
        <taxon>Gammaproteobacteria</taxon>
        <taxon>Oceanospirillales</taxon>
        <taxon>Endozoicomonadaceae</taxon>
        <taxon>Endozoicomonas</taxon>
    </lineage>
</organism>
<reference evidence="1 2" key="1">
    <citation type="submission" date="2014-06" db="EMBL/GenBank/DDBJ databases">
        <title>Whole Genome Sequences of Three Symbiotic Endozoicomonas Bacteria.</title>
        <authorList>
            <person name="Neave M.J."/>
            <person name="Apprill A."/>
            <person name="Voolstra C.R."/>
        </authorList>
    </citation>
    <scope>NUCLEOTIDE SEQUENCE [LARGE SCALE GENOMIC DNA]</scope>
    <source>
        <strain evidence="1 2">DSM 25634</strain>
    </source>
</reference>
<evidence type="ECO:0000313" key="1">
    <source>
        <dbReference type="EMBL" id="KEQ19190.1"/>
    </source>
</evidence>
<evidence type="ECO:0000313" key="2">
    <source>
        <dbReference type="Proteomes" id="UP000028073"/>
    </source>
</evidence>